<dbReference type="EMBL" id="DWUU01000035">
    <property type="protein sequence ID" value="HJD42454.1"/>
    <property type="molecule type" value="Genomic_DNA"/>
</dbReference>
<keyword evidence="3 6" id="KW-0067">ATP-binding</keyword>
<keyword evidence="5 6" id="KW-0411">Iron-sulfur</keyword>
<evidence type="ECO:0000313" key="7">
    <source>
        <dbReference type="EMBL" id="HJD42454.1"/>
    </source>
</evidence>
<dbReference type="PANTHER" id="PTHR42961:SF2">
    <property type="entry name" value="IRON-SULFUR PROTEIN NUBPL"/>
    <property type="match status" value="1"/>
</dbReference>
<name>A0A9D2U7T5_9FIRM</name>
<comment type="function">
    <text evidence="6">Binds and transfers iron-sulfur (Fe-S) clusters to target apoproteins. Can hydrolyze ATP.</text>
</comment>
<keyword evidence="2 6" id="KW-0547">Nucleotide-binding</keyword>
<dbReference type="AlphaFoldDB" id="A0A9D2U7T5"/>
<dbReference type="Proteomes" id="UP000823909">
    <property type="component" value="Unassembled WGS sequence"/>
</dbReference>
<evidence type="ECO:0000313" key="8">
    <source>
        <dbReference type="Proteomes" id="UP000823909"/>
    </source>
</evidence>
<feature type="binding site" evidence="6">
    <location>
        <begin position="51"/>
        <end position="58"/>
    </location>
    <ligand>
        <name>ATP</name>
        <dbReference type="ChEBI" id="CHEBI:30616"/>
    </ligand>
</feature>
<dbReference type="InterPro" id="IPR027417">
    <property type="entry name" value="P-loop_NTPase"/>
</dbReference>
<accession>A0A9D2U7T5</accession>
<evidence type="ECO:0000256" key="3">
    <source>
        <dbReference type="ARBA" id="ARBA00022840"/>
    </source>
</evidence>
<keyword evidence="6" id="KW-0378">Hydrolase</keyword>
<dbReference type="SUPFAM" id="SSF52540">
    <property type="entry name" value="P-loop containing nucleoside triphosphate hydrolases"/>
    <property type="match status" value="1"/>
</dbReference>
<gene>
    <name evidence="7" type="ORF">H9910_05545</name>
</gene>
<dbReference type="GO" id="GO:0005524">
    <property type="term" value="F:ATP binding"/>
    <property type="evidence" value="ECO:0007669"/>
    <property type="project" value="UniProtKB-UniRule"/>
</dbReference>
<organism evidence="7 8">
    <name type="scientific">Candidatus Mediterraneibacter quadrami</name>
    <dbReference type="NCBI Taxonomy" id="2838684"/>
    <lineage>
        <taxon>Bacteria</taxon>
        <taxon>Bacillati</taxon>
        <taxon>Bacillota</taxon>
        <taxon>Clostridia</taxon>
        <taxon>Lachnospirales</taxon>
        <taxon>Lachnospiraceae</taxon>
        <taxon>Mediterraneibacter</taxon>
    </lineage>
</organism>
<sequence>MAEEQNTNNECTEESCAGCAHADTCTSKKTDLREPANMYSSIKKVIGVVSGKGGVGKSLVTASLARMMREKGYTVGILDADVTGPSIPKMYGIHTKAGATEENIIPCTAKDGTKIMSVNLLLEDESAPVIWRGPIIASVVKQFWTDVMWGDLDYLFVDMPPGTGDVPLTVFQSLPVDGVVIVTSPQDLVQMIVKKAANMAEQMNIPVLGVVENYSYVKCPDCGKEIKVFGESHIEEIAGEMGVPVLGKMPIDMDLARSVEEERFYEVKNPYIDEVEL</sequence>
<evidence type="ECO:0000256" key="6">
    <source>
        <dbReference type="HAMAP-Rule" id="MF_02040"/>
    </source>
</evidence>
<dbReference type="Gene3D" id="3.40.50.300">
    <property type="entry name" value="P-loop containing nucleotide triphosphate hydrolases"/>
    <property type="match status" value="1"/>
</dbReference>
<dbReference type="PANTHER" id="PTHR42961">
    <property type="entry name" value="IRON-SULFUR PROTEIN NUBPL"/>
    <property type="match status" value="1"/>
</dbReference>
<dbReference type="FunFam" id="3.40.50.300:FF:001119">
    <property type="entry name" value="Iron-sulfur cluster carrier protein"/>
    <property type="match status" value="1"/>
</dbReference>
<reference evidence="7" key="2">
    <citation type="submission" date="2021-04" db="EMBL/GenBank/DDBJ databases">
        <authorList>
            <person name="Gilroy R."/>
        </authorList>
    </citation>
    <scope>NUCLEOTIDE SEQUENCE</scope>
    <source>
        <strain evidence="7">ChiBcec15-3976</strain>
    </source>
</reference>
<dbReference type="GO" id="GO:0016226">
    <property type="term" value="P:iron-sulfur cluster assembly"/>
    <property type="evidence" value="ECO:0007669"/>
    <property type="project" value="InterPro"/>
</dbReference>
<dbReference type="CDD" id="cd02037">
    <property type="entry name" value="Mrp_NBP35"/>
    <property type="match status" value="1"/>
</dbReference>
<dbReference type="GO" id="GO:0051539">
    <property type="term" value="F:4 iron, 4 sulfur cluster binding"/>
    <property type="evidence" value="ECO:0007669"/>
    <property type="project" value="TreeGrafter"/>
</dbReference>
<evidence type="ECO:0000256" key="1">
    <source>
        <dbReference type="ARBA" id="ARBA00022723"/>
    </source>
</evidence>
<keyword evidence="4 6" id="KW-0408">Iron</keyword>
<evidence type="ECO:0000256" key="4">
    <source>
        <dbReference type="ARBA" id="ARBA00023004"/>
    </source>
</evidence>
<comment type="similarity">
    <text evidence="6">Belongs to the Mrp/NBP35 ATP-binding proteins family.</text>
</comment>
<dbReference type="InterPro" id="IPR019591">
    <property type="entry name" value="Mrp/NBP35_ATP-bd"/>
</dbReference>
<dbReference type="InterPro" id="IPR033756">
    <property type="entry name" value="YlxH/NBP35"/>
</dbReference>
<reference evidence="7" key="1">
    <citation type="journal article" date="2021" name="PeerJ">
        <title>Extensive microbial diversity within the chicken gut microbiome revealed by metagenomics and culture.</title>
        <authorList>
            <person name="Gilroy R."/>
            <person name="Ravi A."/>
            <person name="Getino M."/>
            <person name="Pursley I."/>
            <person name="Horton D.L."/>
            <person name="Alikhan N.F."/>
            <person name="Baker D."/>
            <person name="Gharbi K."/>
            <person name="Hall N."/>
            <person name="Watson M."/>
            <person name="Adriaenssens E.M."/>
            <person name="Foster-Nyarko E."/>
            <person name="Jarju S."/>
            <person name="Secka A."/>
            <person name="Antonio M."/>
            <person name="Oren A."/>
            <person name="Chaudhuri R.R."/>
            <person name="La Ragione R."/>
            <person name="Hildebrand F."/>
            <person name="Pallen M.J."/>
        </authorList>
    </citation>
    <scope>NUCLEOTIDE SEQUENCE</scope>
    <source>
        <strain evidence="7">ChiBcec15-3976</strain>
    </source>
</reference>
<dbReference type="Pfam" id="PF10609">
    <property type="entry name" value="ParA"/>
    <property type="match status" value="1"/>
</dbReference>
<dbReference type="GO" id="GO:0140663">
    <property type="term" value="F:ATP-dependent FeS chaperone activity"/>
    <property type="evidence" value="ECO:0007669"/>
    <property type="project" value="InterPro"/>
</dbReference>
<dbReference type="GO" id="GO:0016887">
    <property type="term" value="F:ATP hydrolysis activity"/>
    <property type="evidence" value="ECO:0007669"/>
    <property type="project" value="UniProtKB-UniRule"/>
</dbReference>
<dbReference type="InterPro" id="IPR044304">
    <property type="entry name" value="NUBPL-like"/>
</dbReference>
<comment type="caution">
    <text evidence="7">The sequence shown here is derived from an EMBL/GenBank/DDBJ whole genome shotgun (WGS) entry which is preliminary data.</text>
</comment>
<evidence type="ECO:0000256" key="2">
    <source>
        <dbReference type="ARBA" id="ARBA00022741"/>
    </source>
</evidence>
<comment type="subunit">
    <text evidence="6">Homodimer.</text>
</comment>
<protein>
    <recommendedName>
        <fullName evidence="6">Iron-sulfur cluster carrier protein</fullName>
    </recommendedName>
</protein>
<evidence type="ECO:0000256" key="5">
    <source>
        <dbReference type="ARBA" id="ARBA00023014"/>
    </source>
</evidence>
<keyword evidence="1 6" id="KW-0479">Metal-binding</keyword>
<proteinExistence type="inferred from homology"/>
<dbReference type="GO" id="GO:0046872">
    <property type="term" value="F:metal ion binding"/>
    <property type="evidence" value="ECO:0007669"/>
    <property type="project" value="UniProtKB-KW"/>
</dbReference>
<dbReference type="HAMAP" id="MF_02040">
    <property type="entry name" value="Mrp_NBP35"/>
    <property type="match status" value="1"/>
</dbReference>